<keyword evidence="2" id="KW-0004">4Fe-4S</keyword>
<dbReference type="Proteomes" id="UP000503297">
    <property type="component" value="Chromosome"/>
</dbReference>
<keyword evidence="3" id="KW-0479">Metal-binding</keyword>
<evidence type="ECO:0000256" key="1">
    <source>
        <dbReference type="ARBA" id="ARBA00008876"/>
    </source>
</evidence>
<dbReference type="NCBIfam" id="TIGR00722">
    <property type="entry name" value="ttdA_fumA_fumB"/>
    <property type="match status" value="1"/>
</dbReference>
<evidence type="ECO:0000259" key="7">
    <source>
        <dbReference type="Pfam" id="PF05681"/>
    </source>
</evidence>
<proteinExistence type="inferred from homology"/>
<name>A0A6M8J132_9ACTN</name>
<dbReference type="GO" id="GO:0016829">
    <property type="term" value="F:lyase activity"/>
    <property type="evidence" value="ECO:0007669"/>
    <property type="project" value="UniProtKB-KW"/>
</dbReference>
<protein>
    <submittedName>
        <fullName evidence="8">Fumarate hydratase</fullName>
    </submittedName>
</protein>
<gene>
    <name evidence="8" type="ORF">HLV38_03045</name>
</gene>
<dbReference type="RefSeq" id="WP_173164187.1">
    <property type="nucleotide sequence ID" value="NZ_CP053716.1"/>
</dbReference>
<keyword evidence="9" id="KW-1185">Reference proteome</keyword>
<feature type="domain" description="Fe-S hydro-lyase tartrate dehydratase alpha-type catalytic" evidence="7">
    <location>
        <begin position="11"/>
        <end position="277"/>
    </location>
</feature>
<evidence type="ECO:0000313" key="8">
    <source>
        <dbReference type="EMBL" id="QKF07214.1"/>
    </source>
</evidence>
<dbReference type="KEGG" id="bwa:HLV38_03045"/>
<evidence type="ECO:0000313" key="9">
    <source>
        <dbReference type="Proteomes" id="UP000503297"/>
    </source>
</evidence>
<reference evidence="9" key="1">
    <citation type="submission" date="2020-05" db="EMBL/GenBank/DDBJ databases">
        <title>Novel species in genus Nocardioides.</title>
        <authorList>
            <person name="Zhang G."/>
        </authorList>
    </citation>
    <scope>NUCLEOTIDE SEQUENCE [LARGE SCALE GENOMIC DNA]</scope>
    <source>
        <strain evidence="9">zg-1050</strain>
    </source>
</reference>
<evidence type="ECO:0000256" key="2">
    <source>
        <dbReference type="ARBA" id="ARBA00022485"/>
    </source>
</evidence>
<evidence type="ECO:0000256" key="6">
    <source>
        <dbReference type="ARBA" id="ARBA00023239"/>
    </source>
</evidence>
<keyword evidence="6" id="KW-0456">Lyase</keyword>
<dbReference type="GO" id="GO:0046872">
    <property type="term" value="F:metal ion binding"/>
    <property type="evidence" value="ECO:0007669"/>
    <property type="project" value="UniProtKB-KW"/>
</dbReference>
<dbReference type="InterPro" id="IPR004646">
    <property type="entry name" value="Fe-S_hydro-lyase_TtdA-typ_cat"/>
</dbReference>
<comment type="similarity">
    <text evidence="1">Belongs to the class-I fumarase family.</text>
</comment>
<sequence>MRVLDKHQVAEAVYEAIPSLAFDLPADVLEGMRLAAARERSPRAAEVLRILVENAQVARDDRVALCQDTGSVWACLEVGPDVCVPGDVFSLVDDAVARAYREARLRTSIVRDALFDRANTNTNAPAFCEVRLCERPGARVHLMLKGGGSDNASRVVMLPPGAGRAGVVSAVLDCVREKAASACPPLVVGVGVGSTFDKVGGLAKRALMRPIGVPADTPQLDAFERELLDEVNATGLGAGALGGATTALAVRVLTAPCHIAALPVAVNMGCSAMRRGTYEL</sequence>
<evidence type="ECO:0000256" key="3">
    <source>
        <dbReference type="ARBA" id="ARBA00022723"/>
    </source>
</evidence>
<evidence type="ECO:0000256" key="5">
    <source>
        <dbReference type="ARBA" id="ARBA00023014"/>
    </source>
</evidence>
<keyword evidence="4" id="KW-0408">Iron</keyword>
<dbReference type="AlphaFoldDB" id="A0A6M8J132"/>
<dbReference type="GO" id="GO:0051539">
    <property type="term" value="F:4 iron, 4 sulfur cluster binding"/>
    <property type="evidence" value="ECO:0007669"/>
    <property type="project" value="UniProtKB-KW"/>
</dbReference>
<dbReference type="EMBL" id="CP053716">
    <property type="protein sequence ID" value="QKF07214.1"/>
    <property type="molecule type" value="Genomic_DNA"/>
</dbReference>
<dbReference type="PANTHER" id="PTHR30389:SF17">
    <property type="entry name" value="L(+)-TARTRATE DEHYDRATASE SUBUNIT ALPHA-RELATED"/>
    <property type="match status" value="1"/>
</dbReference>
<evidence type="ECO:0000256" key="4">
    <source>
        <dbReference type="ARBA" id="ARBA00023004"/>
    </source>
</evidence>
<dbReference type="PANTHER" id="PTHR30389">
    <property type="entry name" value="FUMARATE HYDRATASE-RELATED"/>
    <property type="match status" value="1"/>
</dbReference>
<organism evidence="8 9">
    <name type="scientific">Berryella wangjianweii</name>
    <dbReference type="NCBI Taxonomy" id="2734634"/>
    <lineage>
        <taxon>Bacteria</taxon>
        <taxon>Bacillati</taxon>
        <taxon>Actinomycetota</taxon>
        <taxon>Coriobacteriia</taxon>
        <taxon>Eggerthellales</taxon>
        <taxon>Eggerthellaceae</taxon>
        <taxon>Berryella</taxon>
    </lineage>
</organism>
<dbReference type="Pfam" id="PF05681">
    <property type="entry name" value="Fumerase"/>
    <property type="match status" value="1"/>
</dbReference>
<accession>A0A6M8J132</accession>
<dbReference type="InterPro" id="IPR051208">
    <property type="entry name" value="Class-I_Fumarase/Tartrate_DH"/>
</dbReference>
<keyword evidence="5" id="KW-0411">Iron-sulfur</keyword>